<proteinExistence type="predicted"/>
<dbReference type="Gramene" id="Manes.11G104780.2.v8.1">
    <property type="protein sequence ID" value="Manes.11G104780.2.v8.1.CDS"/>
    <property type="gene ID" value="Manes.11G104780.v8.1"/>
</dbReference>
<evidence type="ECO:0000313" key="4">
    <source>
        <dbReference type="EMBL" id="OAY46823.1"/>
    </source>
</evidence>
<dbReference type="Gene3D" id="1.25.40.10">
    <property type="entry name" value="Tetratricopeptide repeat domain"/>
    <property type="match status" value="1"/>
</dbReference>
<organism evidence="4">
    <name type="scientific">Manihot esculenta</name>
    <name type="common">Cassava</name>
    <name type="synonym">Jatropha manihot</name>
    <dbReference type="NCBI Taxonomy" id="3983"/>
    <lineage>
        <taxon>Eukaryota</taxon>
        <taxon>Viridiplantae</taxon>
        <taxon>Streptophyta</taxon>
        <taxon>Embryophyta</taxon>
        <taxon>Tracheophyta</taxon>
        <taxon>Spermatophyta</taxon>
        <taxon>Magnoliopsida</taxon>
        <taxon>eudicotyledons</taxon>
        <taxon>Gunneridae</taxon>
        <taxon>Pentapetalae</taxon>
        <taxon>rosids</taxon>
        <taxon>fabids</taxon>
        <taxon>Malpighiales</taxon>
        <taxon>Euphorbiaceae</taxon>
        <taxon>Crotonoideae</taxon>
        <taxon>Manihoteae</taxon>
        <taxon>Manihot</taxon>
    </lineage>
</organism>
<dbReference type="STRING" id="3983.A0A2C9VMF8"/>
<dbReference type="GO" id="GO:0046967">
    <property type="term" value="P:cytosol to endoplasmic reticulum transport"/>
    <property type="evidence" value="ECO:0007669"/>
    <property type="project" value="EnsemblPlants"/>
</dbReference>
<dbReference type="PROSITE" id="PS50293">
    <property type="entry name" value="TPR_REGION"/>
    <property type="match status" value="1"/>
</dbReference>
<feature type="compositionally biased region" description="Polar residues" evidence="2">
    <location>
        <begin position="454"/>
        <end position="496"/>
    </location>
</feature>
<evidence type="ECO:0000256" key="1">
    <source>
        <dbReference type="PROSITE-ProRule" id="PRU00339"/>
    </source>
</evidence>
<feature type="compositionally biased region" description="Polar residues" evidence="2">
    <location>
        <begin position="251"/>
        <end position="289"/>
    </location>
</feature>
<gene>
    <name evidence="4" type="ORF">MANES_06G030600</name>
</gene>
<dbReference type="SMART" id="SM00028">
    <property type="entry name" value="TPR"/>
    <property type="match status" value="3"/>
</dbReference>
<dbReference type="SUPFAM" id="SSF48452">
    <property type="entry name" value="TPR-like"/>
    <property type="match status" value="1"/>
</dbReference>
<dbReference type="PROSITE" id="PS50005">
    <property type="entry name" value="TPR"/>
    <property type="match status" value="1"/>
</dbReference>
<feature type="transmembrane region" description="Helical" evidence="3">
    <location>
        <begin position="610"/>
        <end position="630"/>
    </location>
</feature>
<keyword evidence="3" id="KW-1133">Transmembrane helix</keyword>
<feature type="repeat" description="TPR" evidence="1">
    <location>
        <begin position="180"/>
        <end position="213"/>
    </location>
</feature>
<keyword evidence="3" id="KW-0812">Transmembrane</keyword>
<feature type="region of interest" description="Disordered" evidence="2">
    <location>
        <begin position="249"/>
        <end position="292"/>
    </location>
</feature>
<protein>
    <submittedName>
        <fullName evidence="4">Uncharacterized protein</fullName>
    </submittedName>
</protein>
<dbReference type="PANTHER" id="PTHR48433">
    <property type="entry name" value="OUTER ENVELOPE PROTEIN 61-LIKE"/>
    <property type="match status" value="1"/>
</dbReference>
<dbReference type="GO" id="GO:0005789">
    <property type="term" value="C:endoplasmic reticulum membrane"/>
    <property type="evidence" value="ECO:0007669"/>
    <property type="project" value="EnsemblPlants"/>
</dbReference>
<dbReference type="AlphaFoldDB" id="A0A2C9VMF8"/>
<reference evidence="4" key="1">
    <citation type="submission" date="2016-02" db="EMBL/GenBank/DDBJ databases">
        <title>WGS assembly of Manihot esculenta.</title>
        <authorList>
            <person name="Bredeson J.V."/>
            <person name="Prochnik S.E."/>
            <person name="Lyons J.B."/>
            <person name="Schmutz J."/>
            <person name="Grimwood J."/>
            <person name="Vrebalov J."/>
            <person name="Bart R.S."/>
            <person name="Amuge T."/>
            <person name="Ferguson M.E."/>
            <person name="Green R."/>
            <person name="Putnam N."/>
            <person name="Stites J."/>
            <person name="Rounsley S."/>
            <person name="Rokhsar D.S."/>
        </authorList>
    </citation>
    <scope>NUCLEOTIDE SEQUENCE [LARGE SCALE GENOMIC DNA]</scope>
    <source>
        <tissue evidence="4">Leaf</tissue>
    </source>
</reference>
<keyword evidence="1" id="KW-0802">TPR repeat</keyword>
<evidence type="ECO:0000256" key="3">
    <source>
        <dbReference type="SAM" id="Phobius"/>
    </source>
</evidence>
<name>A0A2C9VMF8_MANES</name>
<dbReference type="InterPro" id="IPR011990">
    <property type="entry name" value="TPR-like_helical_dom_sf"/>
</dbReference>
<sequence>MFNGMMDPELIRLAQEQMSRMSPAELARIQQQMMSNPELMKMASESMKNMKPEDLRQAAEQLKHTRPEDMAEIGEKMANASPEEIASLRARFDSQVAYEINAAQMLKNQGNELHNQGRFKDALQKYLLAKKNLTGIPSSKGRSLLLACSLNLMSCYLKTRQYEECITEGSEVLEYDAKNVKALYRRGQAYKELGQLEDAVSDLSNAHEVSPDDETIANVLWDAKERLTQEGGQRAPRLVIEEITEEVETTSSQKLGASAECSASQPQQTVDAPNHQSRANGRGSTNSGSLHALKDDPEAIRSFQNFISNADPETLAALSGAKAGEMSPEMFKTASNMISKLSSEELQKMIQMASSFQGGNPYAAGGSSNAGLNLNSSAPPNVSPDMLKTATDMISNLPPQELQRMFEMASSSETSLPSSVPPNMSPDMLKTATDMMSRMSPEELQKMFEMASSLRGNNSVPTASALNNTERSLDNGSKLTGRQGSFAADSSVTSETSLSDGLLSRSRSVSQPSFSSSTTDMQEQVRNQMKDPAMRQMFTSMMKNMSPEMMANMSEQFGLKLSPEDAAKAQQAMSSLSPEDLDRMMRWADRIQRGAEGARTAKNWLLGRPGMIMAICMLILAVILHWLGYIGR</sequence>
<dbReference type="InterPro" id="IPR053319">
    <property type="entry name" value="OEP61"/>
</dbReference>
<dbReference type="GO" id="GO:0009707">
    <property type="term" value="C:chloroplast outer membrane"/>
    <property type="evidence" value="ECO:0007669"/>
    <property type="project" value="EnsemblPlants"/>
</dbReference>
<evidence type="ECO:0000256" key="2">
    <source>
        <dbReference type="SAM" id="MobiDB-lite"/>
    </source>
</evidence>
<feature type="compositionally biased region" description="Low complexity" evidence="2">
    <location>
        <begin position="497"/>
        <end position="517"/>
    </location>
</feature>
<keyword evidence="3" id="KW-0472">Membrane</keyword>
<accession>A0A2C9VMF8</accession>
<dbReference type="PANTHER" id="PTHR48433:SF1">
    <property type="entry name" value="OUTER ENVELOPE PROTEIN 61-LIKE"/>
    <property type="match status" value="1"/>
</dbReference>
<dbReference type="EMBL" id="CM004392">
    <property type="protein sequence ID" value="OAY46823.1"/>
    <property type="molecule type" value="Genomic_DNA"/>
</dbReference>
<feature type="region of interest" description="Disordered" evidence="2">
    <location>
        <begin position="453"/>
        <end position="525"/>
    </location>
</feature>
<dbReference type="InterPro" id="IPR019734">
    <property type="entry name" value="TPR_rpt"/>
</dbReference>